<evidence type="ECO:0000256" key="6">
    <source>
        <dbReference type="ARBA" id="ARBA00022475"/>
    </source>
</evidence>
<evidence type="ECO:0000256" key="17">
    <source>
        <dbReference type="ARBA" id="ARBA00023273"/>
    </source>
</evidence>
<keyword evidence="17" id="KW-0966">Cell projection</keyword>
<evidence type="ECO:0000256" key="14">
    <source>
        <dbReference type="ARBA" id="ARBA00023203"/>
    </source>
</evidence>
<evidence type="ECO:0000256" key="15">
    <source>
        <dbReference type="ARBA" id="ARBA00023212"/>
    </source>
</evidence>
<evidence type="ECO:0000256" key="5">
    <source>
        <dbReference type="ARBA" id="ARBA00004529"/>
    </source>
</evidence>
<dbReference type="AlphaFoldDB" id="A0ABD1JUP6"/>
<comment type="subcellular location">
    <subcellularLocation>
        <location evidence="3">Cell junction</location>
        <location evidence="3">Focal adhesion</location>
    </subcellularLocation>
    <subcellularLocation>
        <location evidence="2">Cell membrane</location>
    </subcellularLocation>
    <subcellularLocation>
        <location evidence="4">Cell projection</location>
    </subcellularLocation>
    <subcellularLocation>
        <location evidence="5">Cytoplasm</location>
        <location evidence="5">Cytoskeleton</location>
        <location evidence="5">Stress fiber</location>
    </subcellularLocation>
    <subcellularLocation>
        <location evidence="1">Nucleus</location>
    </subcellularLocation>
    <subcellularLocation>
        <location evidence="19">Synapse</location>
    </subcellularLocation>
</comment>
<keyword evidence="10" id="KW-0346">Stress response</keyword>
<dbReference type="Pfam" id="PF06625">
    <property type="entry name" value="DUF1151"/>
    <property type="match status" value="1"/>
</dbReference>
<keyword evidence="9" id="KW-0965">Cell junction</keyword>
<evidence type="ECO:0000256" key="10">
    <source>
        <dbReference type="ARBA" id="ARBA00023016"/>
    </source>
</evidence>
<evidence type="ECO:0000256" key="11">
    <source>
        <dbReference type="ARBA" id="ARBA00023018"/>
    </source>
</evidence>
<evidence type="ECO:0000256" key="21">
    <source>
        <dbReference type="ARBA" id="ARBA00045129"/>
    </source>
</evidence>
<protein>
    <recommendedName>
        <fullName evidence="20">Actin-associated protein FAM107A</fullName>
    </recommendedName>
</protein>
<dbReference type="EMBL" id="JBHFQA010000011">
    <property type="protein sequence ID" value="KAL2090621.1"/>
    <property type="molecule type" value="Genomic_DNA"/>
</dbReference>
<comment type="function">
    <text evidence="21">Stress-inducible actin-binding protein that plays a role in synaptic and cognitive functions by modulating actin filamentous (F-actin) dynamics. Mediates polymerization of globular actin to F-actin. Also binds to, stabilizes and bundles F-actin. Involved in synaptic function by regulating neurite outgrowth in an actin-dependent manner and for the acquisition of hippocampus-dependent cognitive function, such as learning and long-term memory. Plays a role in the actin and microtubule cytoskeleton organization; negatively regulates focal adhesion (FA) assembly promoting malignant glial cell migration in an actin-, microtubule- and MAP1A-dependent manner. Also involved in neuroblastoma G1/S phase cell cycle progression and cell proliferation inhibition by stimulating ubiquitination of NF-kappa-B subunit RELA and NF-kappa-B degradation in a COMMD1- and actin-dependent manner. May play a role in tumor development.</text>
</comment>
<proteinExistence type="predicted"/>
<keyword evidence="13" id="KW-0472">Membrane</keyword>
<dbReference type="PANTHER" id="PTHR16768:SF3">
    <property type="entry name" value="ACTIN-ASSOCIATED PROTEIN FAM107A"/>
    <property type="match status" value="1"/>
</dbReference>
<dbReference type="GO" id="GO:0045202">
    <property type="term" value="C:synapse"/>
    <property type="evidence" value="ECO:0007669"/>
    <property type="project" value="UniProtKB-SubCell"/>
</dbReference>
<dbReference type="Proteomes" id="UP001591681">
    <property type="component" value="Unassembled WGS sequence"/>
</dbReference>
<keyword evidence="8" id="KW-0341">Growth regulation</keyword>
<gene>
    <name evidence="23" type="ORF">ACEWY4_012884</name>
</gene>
<feature type="region of interest" description="Disordered" evidence="22">
    <location>
        <begin position="112"/>
        <end position="137"/>
    </location>
</feature>
<evidence type="ECO:0000256" key="2">
    <source>
        <dbReference type="ARBA" id="ARBA00004236"/>
    </source>
</evidence>
<dbReference type="GO" id="GO:0001725">
    <property type="term" value="C:stress fiber"/>
    <property type="evidence" value="ECO:0007669"/>
    <property type="project" value="UniProtKB-SubCell"/>
</dbReference>
<evidence type="ECO:0000313" key="24">
    <source>
        <dbReference type="Proteomes" id="UP001591681"/>
    </source>
</evidence>
<evidence type="ECO:0000256" key="9">
    <source>
        <dbReference type="ARBA" id="ARBA00022949"/>
    </source>
</evidence>
<evidence type="ECO:0000256" key="13">
    <source>
        <dbReference type="ARBA" id="ARBA00023136"/>
    </source>
</evidence>
<keyword evidence="24" id="KW-1185">Reference proteome</keyword>
<evidence type="ECO:0000256" key="19">
    <source>
        <dbReference type="ARBA" id="ARBA00034103"/>
    </source>
</evidence>
<evidence type="ECO:0000313" key="23">
    <source>
        <dbReference type="EMBL" id="KAL2090621.1"/>
    </source>
</evidence>
<evidence type="ECO:0000256" key="8">
    <source>
        <dbReference type="ARBA" id="ARBA00022604"/>
    </source>
</evidence>
<evidence type="ECO:0000256" key="22">
    <source>
        <dbReference type="SAM" id="MobiDB-lite"/>
    </source>
</evidence>
<keyword evidence="14" id="KW-0009">Actin-binding</keyword>
<keyword evidence="11" id="KW-0770">Synapse</keyword>
<keyword evidence="18" id="KW-0131">Cell cycle</keyword>
<keyword evidence="16" id="KW-0539">Nucleus</keyword>
<reference evidence="23 24" key="1">
    <citation type="submission" date="2024-09" db="EMBL/GenBank/DDBJ databases">
        <title>A chromosome-level genome assembly of Gray's grenadier anchovy, Coilia grayii.</title>
        <authorList>
            <person name="Fu Z."/>
        </authorList>
    </citation>
    <scope>NUCLEOTIDE SEQUENCE [LARGE SCALE GENOMIC DNA]</scope>
    <source>
        <strain evidence="23">G4</strain>
        <tissue evidence="23">Muscle</tissue>
    </source>
</reference>
<dbReference type="GO" id="GO:0005634">
    <property type="term" value="C:nucleus"/>
    <property type="evidence" value="ECO:0007669"/>
    <property type="project" value="UniProtKB-SubCell"/>
</dbReference>
<evidence type="ECO:0000256" key="12">
    <source>
        <dbReference type="ARBA" id="ARBA00023054"/>
    </source>
</evidence>
<dbReference type="GO" id="GO:0042995">
    <property type="term" value="C:cell projection"/>
    <property type="evidence" value="ECO:0007669"/>
    <property type="project" value="UniProtKB-SubCell"/>
</dbReference>
<evidence type="ECO:0000256" key="4">
    <source>
        <dbReference type="ARBA" id="ARBA00004316"/>
    </source>
</evidence>
<dbReference type="GO" id="GO:0003779">
    <property type="term" value="F:actin binding"/>
    <property type="evidence" value="ECO:0007669"/>
    <property type="project" value="UniProtKB-KW"/>
</dbReference>
<dbReference type="InterPro" id="IPR009533">
    <property type="entry name" value="FAM107"/>
</dbReference>
<keyword evidence="7" id="KW-0963">Cytoplasm</keyword>
<keyword evidence="15" id="KW-0206">Cytoskeleton</keyword>
<organism evidence="23 24">
    <name type="scientific">Coilia grayii</name>
    <name type="common">Gray's grenadier anchovy</name>
    <dbReference type="NCBI Taxonomy" id="363190"/>
    <lineage>
        <taxon>Eukaryota</taxon>
        <taxon>Metazoa</taxon>
        <taxon>Chordata</taxon>
        <taxon>Craniata</taxon>
        <taxon>Vertebrata</taxon>
        <taxon>Euteleostomi</taxon>
        <taxon>Actinopterygii</taxon>
        <taxon>Neopterygii</taxon>
        <taxon>Teleostei</taxon>
        <taxon>Clupei</taxon>
        <taxon>Clupeiformes</taxon>
        <taxon>Clupeoidei</taxon>
        <taxon>Engraulidae</taxon>
        <taxon>Coilinae</taxon>
        <taxon>Coilia</taxon>
    </lineage>
</organism>
<evidence type="ECO:0000256" key="1">
    <source>
        <dbReference type="ARBA" id="ARBA00004123"/>
    </source>
</evidence>
<name>A0ABD1JUP6_9TELE</name>
<evidence type="ECO:0000256" key="20">
    <source>
        <dbReference type="ARBA" id="ARBA00040095"/>
    </source>
</evidence>
<dbReference type="GO" id="GO:0005925">
    <property type="term" value="C:focal adhesion"/>
    <property type="evidence" value="ECO:0007669"/>
    <property type="project" value="UniProtKB-SubCell"/>
</dbReference>
<keyword evidence="12" id="KW-0175">Coiled coil</keyword>
<evidence type="ECO:0000256" key="3">
    <source>
        <dbReference type="ARBA" id="ARBA00004246"/>
    </source>
</evidence>
<sequence>MGVTHGKKTDHDLSYPHSTYGKAHSSPVARRGRDSGGGEAQRGQRDGGLELGRASPSPSTRSSELGHGALIQPRKLINPVKVSRSHQALHRELLLSHRSEEEKPELQRVLEQRRRRMQARQRHDDQQRGPARPTPLQQELLKRQHRLDMLERELEKQREQLANEPEFIRVKDSLRRTTSMV</sequence>
<dbReference type="PANTHER" id="PTHR16768">
    <property type="entry name" value="DOWN REGULATED IN RENAL CARCINOMA 1/TU3A"/>
    <property type="match status" value="1"/>
</dbReference>
<evidence type="ECO:0000256" key="16">
    <source>
        <dbReference type="ARBA" id="ARBA00023242"/>
    </source>
</evidence>
<comment type="caution">
    <text evidence="23">The sequence shown here is derived from an EMBL/GenBank/DDBJ whole genome shotgun (WGS) entry which is preliminary data.</text>
</comment>
<evidence type="ECO:0000256" key="18">
    <source>
        <dbReference type="ARBA" id="ARBA00023306"/>
    </source>
</evidence>
<dbReference type="GO" id="GO:0005886">
    <property type="term" value="C:plasma membrane"/>
    <property type="evidence" value="ECO:0007669"/>
    <property type="project" value="UniProtKB-SubCell"/>
</dbReference>
<evidence type="ECO:0000256" key="7">
    <source>
        <dbReference type="ARBA" id="ARBA00022490"/>
    </source>
</evidence>
<keyword evidence="6" id="KW-1003">Cell membrane</keyword>
<feature type="region of interest" description="Disordered" evidence="22">
    <location>
        <begin position="1"/>
        <end position="86"/>
    </location>
</feature>
<feature type="compositionally biased region" description="Basic and acidic residues" evidence="22">
    <location>
        <begin position="31"/>
        <end position="48"/>
    </location>
</feature>
<accession>A0ABD1JUP6</accession>